<dbReference type="EMBL" id="DVJN01000092">
    <property type="protein sequence ID" value="HIS92304.1"/>
    <property type="molecule type" value="Genomic_DNA"/>
</dbReference>
<sequence length="784" mass="87234">MFSWRARDLWMEMNEAGWICRVEACANPVLREKSPVVTLCRGQTLYAPVSARQTSGTCVLQMEDGCEVSVRIQEEDLCVTIEVLELPEDADGLVFGPLRTTLDETIGDVIGVVQGGGAAFGMQSLNAKTLEGVPKAYSAAFLSTVPYADSQTGITTGGMEAYERAATQLQGGGSVLHLYCRDRTRMAYAEVVGAPQAWVLPMPAGDPDARIPGAKILFFASPSAAALERIGEIEVAQGLPHPLIDGEWVKTSRKAMKSYLIADFSADEVDLVLDKAQMAGMDTIYHAEPFRTWGHFAWAEHLAASDADFREKIADRAAQRGMKVGLHTLTNFTTTNDPYVSPVPSEHLLKLARVRLLRPLSAEAVEALVEPHVCFSVAQTLNAVQIGTEIVTFTAAEQCEEGLWLTGLARGAFGTEAQAHAEGCDCDLLRDYPYKTLFPDLALQDCFCDRLVELFNRTGAAQISYDGLEGCSYTGHDIYAPTRFLTRCYAGYDHFVLNDASGLHHFAWHIHTRMNWGEPWGEAMRTGQVEGRIRNQDFFRRNLFPRMLGWFLIRLAERNHECTSREDLEWALSEAAGFDAGYAITARPMVLKRHGQIDELMRLIRDWDALRYRNAFSEEQRARLRRPENEFRLEKESDTRYTLFPLHISHPYVCALSEMQPGQPGGSDWQVENPQLPSFAFRLRVEGEGAIRNPIFSNAGGAIKFSCTVEEGQYLLYDFDGTAKVTDKNYRLVEDVTPVGALAIPQGISALSFACEHERDETPDVILRLLTRGAGERVYLPEGE</sequence>
<accession>A0A9D1FZG5</accession>
<reference evidence="1" key="1">
    <citation type="submission" date="2020-10" db="EMBL/GenBank/DDBJ databases">
        <authorList>
            <person name="Gilroy R."/>
        </authorList>
    </citation>
    <scope>NUCLEOTIDE SEQUENCE</scope>
    <source>
        <strain evidence="1">13766</strain>
    </source>
</reference>
<evidence type="ECO:0000313" key="1">
    <source>
        <dbReference type="EMBL" id="HIS92304.1"/>
    </source>
</evidence>
<dbReference type="AlphaFoldDB" id="A0A9D1FZG5"/>
<evidence type="ECO:0000313" key="2">
    <source>
        <dbReference type="Proteomes" id="UP000824140"/>
    </source>
</evidence>
<gene>
    <name evidence="1" type="ORF">IAA84_04725</name>
</gene>
<organism evidence="1 2">
    <name type="scientific">Candidatus Alectryocaccomicrobium excrementavium</name>
    <dbReference type="NCBI Taxonomy" id="2840668"/>
    <lineage>
        <taxon>Bacteria</taxon>
        <taxon>Bacillati</taxon>
        <taxon>Bacillota</taxon>
        <taxon>Clostridia</taxon>
        <taxon>Candidatus Alectryocaccomicrobium</taxon>
    </lineage>
</organism>
<dbReference type="Proteomes" id="UP000824140">
    <property type="component" value="Unassembled WGS sequence"/>
</dbReference>
<comment type="caution">
    <text evidence="1">The sequence shown here is derived from an EMBL/GenBank/DDBJ whole genome shotgun (WGS) entry which is preliminary data.</text>
</comment>
<reference evidence="1" key="2">
    <citation type="journal article" date="2021" name="PeerJ">
        <title>Extensive microbial diversity within the chicken gut microbiome revealed by metagenomics and culture.</title>
        <authorList>
            <person name="Gilroy R."/>
            <person name="Ravi A."/>
            <person name="Getino M."/>
            <person name="Pursley I."/>
            <person name="Horton D.L."/>
            <person name="Alikhan N.F."/>
            <person name="Baker D."/>
            <person name="Gharbi K."/>
            <person name="Hall N."/>
            <person name="Watson M."/>
            <person name="Adriaenssens E.M."/>
            <person name="Foster-Nyarko E."/>
            <person name="Jarju S."/>
            <person name="Secka A."/>
            <person name="Antonio M."/>
            <person name="Oren A."/>
            <person name="Chaudhuri R.R."/>
            <person name="La Ragione R."/>
            <person name="Hildebrand F."/>
            <person name="Pallen M.J."/>
        </authorList>
    </citation>
    <scope>NUCLEOTIDE SEQUENCE</scope>
    <source>
        <strain evidence="1">13766</strain>
    </source>
</reference>
<protein>
    <submittedName>
        <fullName evidence="1">Uncharacterized protein</fullName>
    </submittedName>
</protein>
<proteinExistence type="predicted"/>
<name>A0A9D1FZG5_9FIRM</name>